<proteinExistence type="predicted"/>
<accession>A0A315ZQG8</accession>
<sequence length="51" mass="5562">MPAHIDVTAGHNRSSRPVFVTLPRPCLCPTRIGTIVAAALVVLHLEHHRTV</sequence>
<reference evidence="1 2" key="1">
    <citation type="submission" date="2018-03" db="EMBL/GenBank/DDBJ databases">
        <title>Genomic Encyclopedia of Archaeal and Bacterial Type Strains, Phase II (KMG-II): from individual species to whole genera.</title>
        <authorList>
            <person name="Goeker M."/>
        </authorList>
    </citation>
    <scope>NUCLEOTIDE SEQUENCE [LARGE SCALE GENOMIC DNA]</scope>
    <source>
        <strain evidence="1 2">DSM 44889</strain>
    </source>
</reference>
<name>A0A315ZQG8_9ACTN</name>
<organism evidence="1 2">
    <name type="scientific">Quadrisphaera granulorum</name>
    <dbReference type="NCBI Taxonomy" id="317664"/>
    <lineage>
        <taxon>Bacteria</taxon>
        <taxon>Bacillati</taxon>
        <taxon>Actinomycetota</taxon>
        <taxon>Actinomycetes</taxon>
        <taxon>Kineosporiales</taxon>
        <taxon>Kineosporiaceae</taxon>
        <taxon>Quadrisphaera</taxon>
    </lineage>
</organism>
<comment type="caution">
    <text evidence="1">The sequence shown here is derived from an EMBL/GenBank/DDBJ whole genome shotgun (WGS) entry which is preliminary data.</text>
</comment>
<dbReference type="Proteomes" id="UP000245469">
    <property type="component" value="Unassembled WGS sequence"/>
</dbReference>
<evidence type="ECO:0000313" key="2">
    <source>
        <dbReference type="Proteomes" id="UP000245469"/>
    </source>
</evidence>
<keyword evidence="2" id="KW-1185">Reference proteome</keyword>
<dbReference type="EMBL" id="QGDQ01000038">
    <property type="protein sequence ID" value="PWJ47353.1"/>
    <property type="molecule type" value="Genomic_DNA"/>
</dbReference>
<dbReference type="AlphaFoldDB" id="A0A315ZQG8"/>
<protein>
    <submittedName>
        <fullName evidence="1">Uncharacterized protein</fullName>
    </submittedName>
</protein>
<gene>
    <name evidence="1" type="ORF">BXY45_1381</name>
</gene>
<evidence type="ECO:0000313" key="1">
    <source>
        <dbReference type="EMBL" id="PWJ47353.1"/>
    </source>
</evidence>